<gene>
    <name evidence="2" type="ORF">MFMK1_000939</name>
</gene>
<dbReference type="InterPro" id="IPR016181">
    <property type="entry name" value="Acyl_CoA_acyltransferase"/>
</dbReference>
<dbReference type="Gene3D" id="3.40.630.30">
    <property type="match status" value="1"/>
</dbReference>
<dbReference type="AlphaFoldDB" id="A0AAU0UIK7"/>
<organism evidence="2 3">
    <name type="scientific">Metallumcola ferriviriculae</name>
    <dbReference type="NCBI Taxonomy" id="3039180"/>
    <lineage>
        <taxon>Bacteria</taxon>
        <taxon>Bacillati</taxon>
        <taxon>Bacillota</taxon>
        <taxon>Clostridia</taxon>
        <taxon>Neomoorellales</taxon>
        <taxon>Desulfitibacteraceae</taxon>
        <taxon>Metallumcola</taxon>
    </lineage>
</organism>
<dbReference type="RefSeq" id="WP_366924000.1">
    <property type="nucleotide sequence ID" value="NZ_CP121694.1"/>
</dbReference>
<dbReference type="GO" id="GO:0019152">
    <property type="term" value="F:acetoin dehydrogenase (NAD+) activity"/>
    <property type="evidence" value="ECO:0007669"/>
    <property type="project" value="InterPro"/>
</dbReference>
<name>A0AAU0UIK7_9FIRM</name>
<dbReference type="PIRSF" id="PIRSF021278">
    <property type="entry name" value="AcuA"/>
    <property type="match status" value="1"/>
</dbReference>
<accession>A0AAU0UIK7</accession>
<sequence>MLARQLEYPDSLINVHHCLTSKILHTDAGIILVEGPVAPDAFEKMHLHPGLKSFREADKQHRALVGIAALKEGRIFLARIDDMIVGYVTFHPPDEFERWGKGFMPCLIELGGIEVAPKWRGYGLSSTLLDIAFSGSWVEDNTIFATEYYWHWDLKGTGLSVWQYRDMMGKLFNKVGLEGCSTDDPDICSHAANMLMVRRGKRVSHKLYQQFQRICVQGIGMEWLV</sequence>
<keyword evidence="3" id="KW-1185">Reference proteome</keyword>
<proteinExistence type="predicted"/>
<dbReference type="Proteomes" id="UP001329915">
    <property type="component" value="Chromosome"/>
</dbReference>
<evidence type="ECO:0000313" key="3">
    <source>
        <dbReference type="Proteomes" id="UP001329915"/>
    </source>
</evidence>
<evidence type="ECO:0000259" key="1">
    <source>
        <dbReference type="Pfam" id="PF00583"/>
    </source>
</evidence>
<dbReference type="InterPro" id="IPR000182">
    <property type="entry name" value="GNAT_dom"/>
</dbReference>
<protein>
    <submittedName>
        <fullName evidence="2">GNAT family N-acetyltransferase</fullName>
    </submittedName>
</protein>
<dbReference type="GO" id="GO:0016747">
    <property type="term" value="F:acyltransferase activity, transferring groups other than amino-acyl groups"/>
    <property type="evidence" value="ECO:0007669"/>
    <property type="project" value="InterPro"/>
</dbReference>
<dbReference type="GO" id="GO:0045150">
    <property type="term" value="P:acetoin catabolic process"/>
    <property type="evidence" value="ECO:0007669"/>
    <property type="project" value="InterPro"/>
</dbReference>
<dbReference type="EMBL" id="CP121694">
    <property type="protein sequence ID" value="WRO21143.1"/>
    <property type="molecule type" value="Genomic_DNA"/>
</dbReference>
<dbReference type="Pfam" id="PF00583">
    <property type="entry name" value="Acetyltransf_1"/>
    <property type="match status" value="1"/>
</dbReference>
<dbReference type="CDD" id="cd04301">
    <property type="entry name" value="NAT_SF"/>
    <property type="match status" value="1"/>
</dbReference>
<evidence type="ECO:0000313" key="2">
    <source>
        <dbReference type="EMBL" id="WRO21143.1"/>
    </source>
</evidence>
<reference evidence="2 3" key="1">
    <citation type="submission" date="2023-04" db="EMBL/GenBank/DDBJ databases">
        <authorList>
            <person name="Hsu D."/>
        </authorList>
    </citation>
    <scope>NUCLEOTIDE SEQUENCE [LARGE SCALE GENOMIC DNA]</scope>
    <source>
        <strain evidence="2 3">MK1</strain>
    </source>
</reference>
<dbReference type="KEGG" id="dbc:MFMK1_000939"/>
<dbReference type="InterPro" id="IPR024699">
    <property type="entry name" value="AcuA"/>
</dbReference>
<dbReference type="SUPFAM" id="SSF55729">
    <property type="entry name" value="Acyl-CoA N-acyltransferases (Nat)"/>
    <property type="match status" value="1"/>
</dbReference>
<feature type="domain" description="N-acetyltransferase" evidence="1">
    <location>
        <begin position="67"/>
        <end position="130"/>
    </location>
</feature>